<keyword evidence="3" id="KW-1185">Reference proteome</keyword>
<gene>
    <name evidence="2" type="ORF">HannXRQ_Chr01g0028281</name>
    <name evidence="1" type="ORF">HanXRQr2_Chr01g0041071</name>
</gene>
<protein>
    <submittedName>
        <fullName evidence="2">Uncharacterized protein</fullName>
    </submittedName>
</protein>
<evidence type="ECO:0000313" key="2">
    <source>
        <dbReference type="EMBL" id="OTG38306.1"/>
    </source>
</evidence>
<reference evidence="1" key="3">
    <citation type="submission" date="2020-06" db="EMBL/GenBank/DDBJ databases">
        <title>Helianthus annuus Genome sequencing and assembly Release 2.</title>
        <authorList>
            <person name="Gouzy J."/>
            <person name="Langlade N."/>
            <person name="Munos S."/>
        </authorList>
    </citation>
    <scope>NUCLEOTIDE SEQUENCE</scope>
    <source>
        <tissue evidence="1">Leaves</tissue>
    </source>
</reference>
<organism evidence="2 3">
    <name type="scientific">Helianthus annuus</name>
    <name type="common">Common sunflower</name>
    <dbReference type="NCBI Taxonomy" id="4232"/>
    <lineage>
        <taxon>Eukaryota</taxon>
        <taxon>Viridiplantae</taxon>
        <taxon>Streptophyta</taxon>
        <taxon>Embryophyta</taxon>
        <taxon>Tracheophyta</taxon>
        <taxon>Spermatophyta</taxon>
        <taxon>Magnoliopsida</taxon>
        <taxon>eudicotyledons</taxon>
        <taxon>Gunneridae</taxon>
        <taxon>Pentapetalae</taxon>
        <taxon>asterids</taxon>
        <taxon>campanulids</taxon>
        <taxon>Asterales</taxon>
        <taxon>Asteraceae</taxon>
        <taxon>Asteroideae</taxon>
        <taxon>Heliantheae alliance</taxon>
        <taxon>Heliantheae</taxon>
        <taxon>Helianthus</taxon>
    </lineage>
</organism>
<dbReference type="Gramene" id="mRNA:HanXRQr2_Chr01g0041071">
    <property type="protein sequence ID" value="CDS:HanXRQr2_Chr01g0041071.1"/>
    <property type="gene ID" value="HanXRQr2_Chr01g0041071"/>
</dbReference>
<dbReference type="EMBL" id="MNCJ02000316">
    <property type="protein sequence ID" value="KAF5823696.1"/>
    <property type="molecule type" value="Genomic_DNA"/>
</dbReference>
<reference evidence="1 3" key="1">
    <citation type="journal article" date="2017" name="Nature">
        <title>The sunflower genome provides insights into oil metabolism, flowering and Asterid evolution.</title>
        <authorList>
            <person name="Badouin H."/>
            <person name="Gouzy J."/>
            <person name="Grassa C.J."/>
            <person name="Murat F."/>
            <person name="Staton S.E."/>
            <person name="Cottret L."/>
            <person name="Lelandais-Briere C."/>
            <person name="Owens G.L."/>
            <person name="Carrere S."/>
            <person name="Mayjonade B."/>
            <person name="Legrand L."/>
            <person name="Gill N."/>
            <person name="Kane N.C."/>
            <person name="Bowers J.E."/>
            <person name="Hubner S."/>
            <person name="Bellec A."/>
            <person name="Berard A."/>
            <person name="Berges H."/>
            <person name="Blanchet N."/>
            <person name="Boniface M.C."/>
            <person name="Brunel D."/>
            <person name="Catrice O."/>
            <person name="Chaidir N."/>
            <person name="Claudel C."/>
            <person name="Donnadieu C."/>
            <person name="Faraut T."/>
            <person name="Fievet G."/>
            <person name="Helmstetter N."/>
            <person name="King M."/>
            <person name="Knapp S.J."/>
            <person name="Lai Z."/>
            <person name="Le Paslier M.C."/>
            <person name="Lippi Y."/>
            <person name="Lorenzon L."/>
            <person name="Mandel J.R."/>
            <person name="Marage G."/>
            <person name="Marchand G."/>
            <person name="Marquand E."/>
            <person name="Bret-Mestries E."/>
            <person name="Morien E."/>
            <person name="Nambeesan S."/>
            <person name="Nguyen T."/>
            <person name="Pegot-Espagnet P."/>
            <person name="Pouilly N."/>
            <person name="Raftis F."/>
            <person name="Sallet E."/>
            <person name="Schiex T."/>
            <person name="Thomas J."/>
            <person name="Vandecasteele C."/>
            <person name="Vares D."/>
            <person name="Vear F."/>
            <person name="Vautrin S."/>
            <person name="Crespi M."/>
            <person name="Mangin B."/>
            <person name="Burke J.M."/>
            <person name="Salse J."/>
            <person name="Munos S."/>
            <person name="Vincourt P."/>
            <person name="Rieseberg L.H."/>
            <person name="Langlade N.B."/>
        </authorList>
    </citation>
    <scope>NUCLEOTIDE SEQUENCE [LARGE SCALE GENOMIC DNA]</scope>
    <source>
        <strain evidence="3">cv. SF193</strain>
        <tissue evidence="1">Leaves</tissue>
    </source>
</reference>
<reference evidence="2" key="2">
    <citation type="submission" date="2017-02" db="EMBL/GenBank/DDBJ databases">
        <title>Sunflower complete genome.</title>
        <authorList>
            <person name="Langlade N."/>
            <person name="Munos S."/>
        </authorList>
    </citation>
    <scope>NUCLEOTIDE SEQUENCE [LARGE SCALE GENOMIC DNA]</scope>
    <source>
        <tissue evidence="2">Leaves</tissue>
    </source>
</reference>
<dbReference type="Proteomes" id="UP000215914">
    <property type="component" value="Chromosome 1"/>
</dbReference>
<evidence type="ECO:0000313" key="1">
    <source>
        <dbReference type="EMBL" id="KAF5823696.1"/>
    </source>
</evidence>
<sequence length="214" mass="23770">MSHIYILTSRVIWPNSKLVSPGSSCLSSFIGLGPNRIRGALPKPEVESPSKTEPLPPIAWLGPHTSIFFLIFKCEFTCEPTSTTASLILVCSPRVCITSMHSQNLKYATYSCGNSIFLSSRTFSIYEYKSSPNWLPTISSDSENSTSSLAIKLLTIFGILEEIFKRFVISIFCGTTEPTSLAIKMFELLTKDDESLDRPPSNKIARQFNQTHTS</sequence>
<dbReference type="AlphaFoldDB" id="A0A251VT80"/>
<evidence type="ECO:0000313" key="3">
    <source>
        <dbReference type="Proteomes" id="UP000215914"/>
    </source>
</evidence>
<accession>A0A251VT80</accession>
<name>A0A251VT80_HELAN</name>
<dbReference type="EMBL" id="CM007890">
    <property type="protein sequence ID" value="OTG38306.1"/>
    <property type="molecule type" value="Genomic_DNA"/>
</dbReference>
<proteinExistence type="predicted"/>
<dbReference type="InParanoid" id="A0A251VT80"/>